<keyword evidence="6 7" id="KW-0472">Membrane</keyword>
<organism evidence="8 9">
    <name type="scientific">Protea cynaroides</name>
    <dbReference type="NCBI Taxonomy" id="273540"/>
    <lineage>
        <taxon>Eukaryota</taxon>
        <taxon>Viridiplantae</taxon>
        <taxon>Streptophyta</taxon>
        <taxon>Embryophyta</taxon>
        <taxon>Tracheophyta</taxon>
        <taxon>Spermatophyta</taxon>
        <taxon>Magnoliopsida</taxon>
        <taxon>Proteales</taxon>
        <taxon>Proteaceae</taxon>
        <taxon>Protea</taxon>
    </lineage>
</organism>
<dbReference type="Pfam" id="PF00953">
    <property type="entry name" value="Glycos_transf_4"/>
    <property type="match status" value="1"/>
</dbReference>
<feature type="transmembrane region" description="Helical" evidence="7">
    <location>
        <begin position="276"/>
        <end position="294"/>
    </location>
</feature>
<keyword evidence="5 7" id="KW-1133">Transmembrane helix</keyword>
<dbReference type="AlphaFoldDB" id="A0A9Q0L1N4"/>
<dbReference type="InterPro" id="IPR000715">
    <property type="entry name" value="Glycosyl_transferase_4"/>
</dbReference>
<reference evidence="8" key="1">
    <citation type="journal article" date="2023" name="Plant J.">
        <title>The genome of the king protea, Protea cynaroides.</title>
        <authorList>
            <person name="Chang J."/>
            <person name="Duong T.A."/>
            <person name="Schoeman C."/>
            <person name="Ma X."/>
            <person name="Roodt D."/>
            <person name="Barker N."/>
            <person name="Li Z."/>
            <person name="Van de Peer Y."/>
            <person name="Mizrachi E."/>
        </authorList>
    </citation>
    <scope>NUCLEOTIDE SEQUENCE</scope>
    <source>
        <tissue evidence="8">Young leaves</tissue>
    </source>
</reference>
<sequence>MSSLLADLPLTPRGLLQTLKQSQSNHRRTLIPIASSLCNRRFISSFNLSKSDVPWRGSTTLRRNLFCFGNMDEDSVGISSLDDWGLGESEISEINDYILSSSEGEDSDVEITQFGVNPSGDVDFTKDRDHFTKDRENLEQLDTSDGIITVTADRLGVLRRRRRVYRIQPGVFITIGLVAFLVMLLLFVDWCSWKIIRLPLESFFLTRPFFISAIVTSISGYLFVPMLNSLKIHQIFRKEGPVMHSTKKKRTPTMGGLFFVPVGIYVARAIAGISSVEVSGAAAATVAFAVIGLLDDSSSFIKNHNYGLPAWIKVLLEVAVGLWFWFWLDSAHISSPYGMKMLVPLPAPLGLMYLGKLHLFLTAFCFVSLGNGVNLTDGLDGLAGGTAALAFIGMSIAVLPICSDISIFGASMAGACVGFLMHNRYKASVFMGDVGSLALGGALAAMATCTGMFFPLFISSGIFVLEALSVILQVSYFKMTKRLYGTGRRLFRMSPLHHHLELCGIREQFIVTMAYLISCALAILAGYRISIEGGAQCNTSVAPLRCDDRGLVLDVVSYFLIEPDDKLSSGRRNGMMEDDGNEAEGLFE</sequence>
<feature type="transmembrane region" description="Helical" evidence="7">
    <location>
        <begin position="434"/>
        <end position="454"/>
    </location>
</feature>
<evidence type="ECO:0000256" key="3">
    <source>
        <dbReference type="ARBA" id="ARBA00022679"/>
    </source>
</evidence>
<proteinExistence type="inferred from homology"/>
<comment type="similarity">
    <text evidence="2">Belongs to the glycosyltransferase 4 family. MraY subfamily.</text>
</comment>
<dbReference type="InterPro" id="IPR018480">
    <property type="entry name" value="PNAcMuramoyl-5peptid_Trfase_CS"/>
</dbReference>
<evidence type="ECO:0008006" key="10">
    <source>
        <dbReference type="Google" id="ProtNLM"/>
    </source>
</evidence>
<evidence type="ECO:0000256" key="4">
    <source>
        <dbReference type="ARBA" id="ARBA00022692"/>
    </source>
</evidence>
<dbReference type="GO" id="GO:0071555">
    <property type="term" value="P:cell wall organization"/>
    <property type="evidence" value="ECO:0007669"/>
    <property type="project" value="TreeGrafter"/>
</dbReference>
<evidence type="ECO:0000256" key="2">
    <source>
        <dbReference type="ARBA" id="ARBA00005583"/>
    </source>
</evidence>
<dbReference type="PROSITE" id="PS01347">
    <property type="entry name" value="MRAY_1"/>
    <property type="match status" value="1"/>
</dbReference>
<accession>A0A9Q0L1N4</accession>
<feature type="transmembrane region" description="Helical" evidence="7">
    <location>
        <begin position="381"/>
        <end position="399"/>
    </location>
</feature>
<feature type="transmembrane region" description="Helical" evidence="7">
    <location>
        <begin position="306"/>
        <end position="328"/>
    </location>
</feature>
<dbReference type="PANTHER" id="PTHR22926:SF5">
    <property type="entry name" value="PHOSPHO-N-ACETYLMURAMOYL-PENTAPEPTIDE-TRANSFERASE HOMOLOG"/>
    <property type="match status" value="1"/>
</dbReference>
<feature type="transmembrane region" description="Helical" evidence="7">
    <location>
        <begin position="169"/>
        <end position="188"/>
    </location>
</feature>
<dbReference type="CDD" id="cd06852">
    <property type="entry name" value="GT_MraY"/>
    <property type="match status" value="1"/>
</dbReference>
<evidence type="ECO:0000256" key="1">
    <source>
        <dbReference type="ARBA" id="ARBA00004141"/>
    </source>
</evidence>
<dbReference type="HAMAP" id="MF_00038">
    <property type="entry name" value="MraY"/>
    <property type="match status" value="1"/>
</dbReference>
<feature type="transmembrane region" description="Helical" evidence="7">
    <location>
        <begin position="348"/>
        <end position="369"/>
    </location>
</feature>
<dbReference type="GO" id="GO:0044038">
    <property type="term" value="P:cell wall macromolecule biosynthetic process"/>
    <property type="evidence" value="ECO:0007669"/>
    <property type="project" value="TreeGrafter"/>
</dbReference>
<evidence type="ECO:0000256" key="7">
    <source>
        <dbReference type="SAM" id="Phobius"/>
    </source>
</evidence>
<dbReference type="Proteomes" id="UP001141806">
    <property type="component" value="Unassembled WGS sequence"/>
</dbReference>
<dbReference type="GO" id="GO:0005886">
    <property type="term" value="C:plasma membrane"/>
    <property type="evidence" value="ECO:0007669"/>
    <property type="project" value="TreeGrafter"/>
</dbReference>
<feature type="transmembrane region" description="Helical" evidence="7">
    <location>
        <begin position="208"/>
        <end position="230"/>
    </location>
</feature>
<comment type="caution">
    <text evidence="8">The sequence shown here is derived from an EMBL/GenBank/DDBJ whole genome shotgun (WGS) entry which is preliminary data.</text>
</comment>
<feature type="transmembrane region" description="Helical" evidence="7">
    <location>
        <begin position="509"/>
        <end position="529"/>
    </location>
</feature>
<dbReference type="OrthoDB" id="2020675at2759"/>
<name>A0A9Q0L1N4_9MAGN</name>
<dbReference type="GO" id="GO:0008963">
    <property type="term" value="F:phospho-N-acetylmuramoyl-pentapeptide-transferase activity"/>
    <property type="evidence" value="ECO:0007669"/>
    <property type="project" value="InterPro"/>
</dbReference>
<protein>
    <recommendedName>
        <fullName evidence="10">Phospho-N-acetylmuramoyl-pentapeptide-transferase</fullName>
    </recommendedName>
</protein>
<gene>
    <name evidence="8" type="ORF">NE237_031511</name>
</gene>
<dbReference type="EMBL" id="JAMYWD010000001">
    <property type="protein sequence ID" value="KAJ4980674.1"/>
    <property type="molecule type" value="Genomic_DNA"/>
</dbReference>
<evidence type="ECO:0000313" key="8">
    <source>
        <dbReference type="EMBL" id="KAJ4980674.1"/>
    </source>
</evidence>
<keyword evidence="4 7" id="KW-0812">Transmembrane</keyword>
<keyword evidence="9" id="KW-1185">Reference proteome</keyword>
<dbReference type="PROSITE" id="PS01348">
    <property type="entry name" value="MRAY_2"/>
    <property type="match status" value="1"/>
</dbReference>
<dbReference type="NCBIfam" id="TIGR00445">
    <property type="entry name" value="mraY"/>
    <property type="match status" value="1"/>
</dbReference>
<dbReference type="InterPro" id="IPR003524">
    <property type="entry name" value="PNAcMuramoyl-5peptid_Trfase"/>
</dbReference>
<comment type="subcellular location">
    <subcellularLocation>
        <location evidence="1">Membrane</location>
        <topology evidence="1">Multi-pass membrane protein</topology>
    </subcellularLocation>
</comment>
<evidence type="ECO:0000256" key="6">
    <source>
        <dbReference type="ARBA" id="ARBA00023136"/>
    </source>
</evidence>
<keyword evidence="3" id="KW-0808">Transferase</keyword>
<evidence type="ECO:0000256" key="5">
    <source>
        <dbReference type="ARBA" id="ARBA00022989"/>
    </source>
</evidence>
<feature type="transmembrane region" description="Helical" evidence="7">
    <location>
        <begin position="405"/>
        <end position="422"/>
    </location>
</feature>
<evidence type="ECO:0000313" key="9">
    <source>
        <dbReference type="Proteomes" id="UP001141806"/>
    </source>
</evidence>
<dbReference type="PANTHER" id="PTHR22926">
    <property type="entry name" value="PHOSPHO-N-ACETYLMURAMOYL-PENTAPEPTIDE-TRANSFERASE"/>
    <property type="match status" value="1"/>
</dbReference>
<feature type="transmembrane region" description="Helical" evidence="7">
    <location>
        <begin position="251"/>
        <end position="270"/>
    </location>
</feature>